<dbReference type="PROSITE" id="PS51736">
    <property type="entry name" value="RECOMBINASES_3"/>
    <property type="match status" value="1"/>
</dbReference>
<dbReference type="Gene3D" id="3.90.1750.20">
    <property type="entry name" value="Putative Large Serine Recombinase, Chain B, Domain 2"/>
    <property type="match status" value="1"/>
</dbReference>
<dbReference type="Pfam" id="PF00239">
    <property type="entry name" value="Resolvase"/>
    <property type="match status" value="1"/>
</dbReference>
<dbReference type="PROSITE" id="PS00397">
    <property type="entry name" value="RECOMBINASES_1"/>
    <property type="match status" value="1"/>
</dbReference>
<organism evidence="8 9">
    <name type="scientific">Nocardioides humi</name>
    <dbReference type="NCBI Taxonomy" id="449461"/>
    <lineage>
        <taxon>Bacteria</taxon>
        <taxon>Bacillati</taxon>
        <taxon>Actinomycetota</taxon>
        <taxon>Actinomycetes</taxon>
        <taxon>Propionibacteriales</taxon>
        <taxon>Nocardioidaceae</taxon>
        <taxon>Nocardioides</taxon>
    </lineage>
</organism>
<protein>
    <submittedName>
        <fullName evidence="8">Recombinase family protein</fullName>
    </submittedName>
</protein>
<evidence type="ECO:0000256" key="1">
    <source>
        <dbReference type="ARBA" id="ARBA00022908"/>
    </source>
</evidence>
<dbReference type="InterPro" id="IPR011109">
    <property type="entry name" value="DNA_bind_recombinase_dom"/>
</dbReference>
<dbReference type="InterPro" id="IPR006119">
    <property type="entry name" value="Resolv_N"/>
</dbReference>
<evidence type="ECO:0000256" key="4">
    <source>
        <dbReference type="PROSITE-ProRule" id="PRU10137"/>
    </source>
</evidence>
<evidence type="ECO:0000259" key="7">
    <source>
        <dbReference type="PROSITE" id="PS51737"/>
    </source>
</evidence>
<name>A0ABN2A093_9ACTN</name>
<dbReference type="SUPFAM" id="SSF53041">
    <property type="entry name" value="Resolvase-like"/>
    <property type="match status" value="1"/>
</dbReference>
<dbReference type="Proteomes" id="UP001500842">
    <property type="component" value="Unassembled WGS sequence"/>
</dbReference>
<dbReference type="PANTHER" id="PTHR30461:SF23">
    <property type="entry name" value="DNA RECOMBINASE-RELATED"/>
    <property type="match status" value="1"/>
</dbReference>
<keyword evidence="9" id="KW-1185">Reference proteome</keyword>
<evidence type="ECO:0000313" key="9">
    <source>
        <dbReference type="Proteomes" id="UP001500842"/>
    </source>
</evidence>
<dbReference type="SMART" id="SM00857">
    <property type="entry name" value="Resolvase"/>
    <property type="match status" value="1"/>
</dbReference>
<evidence type="ECO:0000259" key="6">
    <source>
        <dbReference type="PROSITE" id="PS51736"/>
    </source>
</evidence>
<dbReference type="Pfam" id="PF13408">
    <property type="entry name" value="Zn_ribbon_recom"/>
    <property type="match status" value="1"/>
</dbReference>
<evidence type="ECO:0000256" key="5">
    <source>
        <dbReference type="SAM" id="MobiDB-lite"/>
    </source>
</evidence>
<comment type="caution">
    <text evidence="8">The sequence shown here is derived from an EMBL/GenBank/DDBJ whole genome shotgun (WGS) entry which is preliminary data.</text>
</comment>
<feature type="active site" description="O-(5'-phospho-DNA)-serine intermediate" evidence="4">
    <location>
        <position position="33"/>
    </location>
</feature>
<dbReference type="Pfam" id="PF07508">
    <property type="entry name" value="Recombinase"/>
    <property type="match status" value="1"/>
</dbReference>
<feature type="region of interest" description="Disordered" evidence="5">
    <location>
        <begin position="533"/>
        <end position="556"/>
    </location>
</feature>
<reference evidence="8 9" key="1">
    <citation type="journal article" date="2019" name="Int. J. Syst. Evol. Microbiol.">
        <title>The Global Catalogue of Microorganisms (GCM) 10K type strain sequencing project: providing services to taxonomists for standard genome sequencing and annotation.</title>
        <authorList>
            <consortium name="The Broad Institute Genomics Platform"/>
            <consortium name="The Broad Institute Genome Sequencing Center for Infectious Disease"/>
            <person name="Wu L."/>
            <person name="Ma J."/>
        </authorList>
    </citation>
    <scope>NUCLEOTIDE SEQUENCE [LARGE SCALE GENOMIC DNA]</scope>
    <source>
        <strain evidence="8 9">JCM 14942</strain>
    </source>
</reference>
<dbReference type="InterPro" id="IPR025827">
    <property type="entry name" value="Zn_ribbon_recom_dom"/>
</dbReference>
<dbReference type="Gene3D" id="3.40.50.1390">
    <property type="entry name" value="Resolvase, N-terminal catalytic domain"/>
    <property type="match status" value="1"/>
</dbReference>
<sequence>MNGDPSDALTEYFGSTTAHATASVKALIYLRVSTARQATKNGEAEGYSIPAQREACLRKARELGAEAIEEYVDAGASARSADRASLQRMLARVREGDISYVIVHKLDRLARSRIDDAEIATIFAVAGTTLVSASEQIDDSPSGSLLHGIMATIAEHYSKNLSHEAKKGMAEKVRRGGTNGVAPLGYLNVTQRVNGIEVRTVEIDPERAPHVVWAYEQYATGDWSISSLRDALEERGFKSRTTAKLVGKPLNSSQVHRLLTKSYYKGMLLFKGVLYEGAHQPLIDEATWQQVQDILANRRIAGDRSWRHQHYLKGSLQCARCGGRMGYGTAKGRGGDYDYFFCLGRHTGRTDCDLPYLAVAEVEDAITRAWRAVRFTENQITEFSTRARDDLHRSAESGARLLADQRRRLAELERHRQKLLDAYMADALPVEVLKERQAQIAAEITDAKRLIDTTQTTTDEVNNRLEQVIDLLRHAERLYASVGDQARQLLNTAVFGPFEVDSRPDDAATGPVTAHGPLNPLIGAVLATQAPDGAHAALSGAETAGTGSERTPGELSLTEGSNLIHLAEAEGFEPSMGL</sequence>
<gene>
    <name evidence="8" type="ORF">GCM10009788_11070</name>
</gene>
<keyword evidence="1" id="KW-0229">DNA integration</keyword>
<feature type="domain" description="Resolvase/invertase-type recombinase catalytic" evidence="6">
    <location>
        <begin position="25"/>
        <end position="176"/>
    </location>
</feature>
<proteinExistence type="predicted"/>
<dbReference type="RefSeq" id="WP_344111385.1">
    <property type="nucleotide sequence ID" value="NZ_BAAAOR010000007.1"/>
</dbReference>
<dbReference type="InterPro" id="IPR050639">
    <property type="entry name" value="SSR_resolvase"/>
</dbReference>
<dbReference type="InterPro" id="IPR036162">
    <property type="entry name" value="Resolvase-like_N_sf"/>
</dbReference>
<dbReference type="PANTHER" id="PTHR30461">
    <property type="entry name" value="DNA-INVERTASE FROM LAMBDOID PROPHAGE"/>
    <property type="match status" value="1"/>
</dbReference>
<evidence type="ECO:0000256" key="3">
    <source>
        <dbReference type="ARBA" id="ARBA00023172"/>
    </source>
</evidence>
<dbReference type="EMBL" id="BAAAOR010000007">
    <property type="protein sequence ID" value="GAA1508603.1"/>
    <property type="molecule type" value="Genomic_DNA"/>
</dbReference>
<dbReference type="InterPro" id="IPR006118">
    <property type="entry name" value="Recombinase_CS"/>
</dbReference>
<feature type="domain" description="Recombinase" evidence="7">
    <location>
        <begin position="183"/>
        <end position="301"/>
    </location>
</feature>
<accession>A0ABN2A093</accession>
<dbReference type="CDD" id="cd00338">
    <property type="entry name" value="Ser_Recombinase"/>
    <property type="match status" value="1"/>
</dbReference>
<dbReference type="InterPro" id="IPR038109">
    <property type="entry name" value="DNA_bind_recomb_sf"/>
</dbReference>
<evidence type="ECO:0000313" key="8">
    <source>
        <dbReference type="EMBL" id="GAA1508603.1"/>
    </source>
</evidence>
<dbReference type="PROSITE" id="PS51737">
    <property type="entry name" value="RECOMBINASE_DNA_BIND"/>
    <property type="match status" value="1"/>
</dbReference>
<keyword evidence="2" id="KW-0238">DNA-binding</keyword>
<evidence type="ECO:0000256" key="2">
    <source>
        <dbReference type="ARBA" id="ARBA00023125"/>
    </source>
</evidence>
<keyword evidence="3" id="KW-0233">DNA recombination</keyword>